<keyword evidence="1" id="KW-1133">Transmembrane helix</keyword>
<keyword evidence="1" id="KW-0472">Membrane</keyword>
<keyword evidence="1" id="KW-0812">Transmembrane</keyword>
<evidence type="ECO:0000313" key="2">
    <source>
        <dbReference type="EMBL" id="TBC05782.1"/>
    </source>
</evidence>
<dbReference type="EMBL" id="SIMR01000003">
    <property type="protein sequence ID" value="TBC05782.1"/>
    <property type="molecule type" value="Genomic_DNA"/>
</dbReference>
<evidence type="ECO:0000256" key="1">
    <source>
        <dbReference type="SAM" id="Phobius"/>
    </source>
</evidence>
<evidence type="ECO:0000313" key="3">
    <source>
        <dbReference type="Proteomes" id="UP000294215"/>
    </source>
</evidence>
<gene>
    <name evidence="2" type="ORF">ELH40_31555</name>
</gene>
<accession>A0AB38HVW5</accession>
<comment type="caution">
    <text evidence="2">The sequence shown here is derived from an EMBL/GenBank/DDBJ whole genome shotgun (WGS) entry which is preliminary data.</text>
</comment>
<name>A0AB38HVW5_9HYPH</name>
<dbReference type="AlphaFoldDB" id="A0AB38HVW5"/>
<sequence>MFFVVGGISAYCWYWYIRSIIFYLRNGFDFSEDFGPKLYRSEFPDHDQDWATPRDKFLFDWPICTMACSLVLVGVVLGLMGVLKPCVSCGP</sequence>
<dbReference type="Proteomes" id="UP000294215">
    <property type="component" value="Unassembled WGS sequence"/>
</dbReference>
<proteinExistence type="predicted"/>
<organism evidence="2 3">
    <name type="scientific">Rhizobium ruizarguesonis</name>
    <dbReference type="NCBI Taxonomy" id="2081791"/>
    <lineage>
        <taxon>Bacteria</taxon>
        <taxon>Pseudomonadati</taxon>
        <taxon>Pseudomonadota</taxon>
        <taxon>Alphaproteobacteria</taxon>
        <taxon>Hyphomicrobiales</taxon>
        <taxon>Rhizobiaceae</taxon>
        <taxon>Rhizobium/Agrobacterium group</taxon>
        <taxon>Rhizobium</taxon>
    </lineage>
</organism>
<reference evidence="2 3" key="1">
    <citation type="submission" date="2019-02" db="EMBL/GenBank/DDBJ databases">
        <title>The genomic architecture of introgression among sibling species of bacteria.</title>
        <authorList>
            <person name="Cavassim M.I.A."/>
            <person name="Moeskjaer S."/>
            <person name="Moslemi C."/>
            <person name="Fields B."/>
            <person name="Bachmann A."/>
            <person name="Vilhjalmsson B."/>
            <person name="Schierup M.H."/>
            <person name="Young J.P.W."/>
            <person name="Andersen S.U."/>
        </authorList>
    </citation>
    <scope>NUCLEOTIDE SEQUENCE [LARGE SCALE GENOMIC DNA]</scope>
    <source>
        <strain evidence="2 3">SM92</strain>
        <plasmid evidence="2">pSM92_Rh02</plasmid>
    </source>
</reference>
<feature type="transmembrane region" description="Helical" evidence="1">
    <location>
        <begin position="63"/>
        <end position="83"/>
    </location>
</feature>
<geneLocation type="plasmid" evidence="2">
    <name>pSM92_Rh02</name>
</geneLocation>
<protein>
    <recommendedName>
        <fullName evidence="4">Transmembrane protein</fullName>
    </recommendedName>
</protein>
<evidence type="ECO:0008006" key="4">
    <source>
        <dbReference type="Google" id="ProtNLM"/>
    </source>
</evidence>
<keyword evidence="2" id="KW-0614">Plasmid</keyword>